<dbReference type="Pfam" id="PF01420">
    <property type="entry name" value="Methylase_S"/>
    <property type="match status" value="2"/>
</dbReference>
<dbReference type="InterPro" id="IPR000055">
    <property type="entry name" value="Restrct_endonuc_typeI_TRD"/>
</dbReference>
<reference evidence="6" key="2">
    <citation type="submission" date="2012-03" db="EMBL/GenBank/DDBJ databases">
        <title>Complete genome sequence of Flavobacterium indicum GPTSA100-9T, isolated from warm spring water.</title>
        <authorList>
            <person name="Barbier P."/>
            <person name="Houel A."/>
            <person name="Loux V."/>
            <person name="Poulain J."/>
            <person name="Bernardet J.-F."/>
            <person name="Touchon M."/>
            <person name="Duchaud E."/>
        </authorList>
    </citation>
    <scope>NUCLEOTIDE SEQUENCE [LARGE SCALE GENOMIC DNA]</scope>
    <source>
        <strain evidence="6">DSM 17447 / CIP 109464 / GPTSA100-9</strain>
    </source>
</reference>
<dbReference type="InterPro" id="IPR051212">
    <property type="entry name" value="Type-I_RE_S_subunit"/>
</dbReference>
<name>H8XSS5_FLAIG</name>
<gene>
    <name evidence="5" type="ordered locus">KQS_07550</name>
</gene>
<feature type="domain" description="Type I restriction modification DNA specificity" evidence="4">
    <location>
        <begin position="4"/>
        <end position="153"/>
    </location>
</feature>
<dbReference type="Gene3D" id="3.90.220.20">
    <property type="entry name" value="DNA methylase specificity domains"/>
    <property type="match status" value="2"/>
</dbReference>
<keyword evidence="6" id="KW-1185">Reference proteome</keyword>
<accession>H8XSS5</accession>
<dbReference type="RefSeq" id="WP_014388592.1">
    <property type="nucleotide sequence ID" value="NC_017025.1"/>
</dbReference>
<dbReference type="GO" id="GO:0032259">
    <property type="term" value="P:methylation"/>
    <property type="evidence" value="ECO:0007669"/>
    <property type="project" value="UniProtKB-KW"/>
</dbReference>
<dbReference type="HOGENOM" id="CLU_021095_10_2_10"/>
<proteinExistence type="inferred from homology"/>
<dbReference type="CDD" id="cd17261">
    <property type="entry name" value="RMtype1_S_EcoKI-TRD2-CR2_like"/>
    <property type="match status" value="1"/>
</dbReference>
<dbReference type="PANTHER" id="PTHR43140:SF1">
    <property type="entry name" value="TYPE I RESTRICTION ENZYME ECOKI SPECIFICITY SUBUNIT"/>
    <property type="match status" value="1"/>
</dbReference>
<dbReference type="AlphaFoldDB" id="H8XSS5"/>
<dbReference type="PANTHER" id="PTHR43140">
    <property type="entry name" value="TYPE-1 RESTRICTION ENZYME ECOKI SPECIFICITY PROTEIN"/>
    <property type="match status" value="1"/>
</dbReference>
<dbReference type="Proteomes" id="UP000007599">
    <property type="component" value="Chromosome I"/>
</dbReference>
<dbReference type="SUPFAM" id="SSF116734">
    <property type="entry name" value="DNA methylase specificity domain"/>
    <property type="match status" value="2"/>
</dbReference>
<dbReference type="GO" id="GO:0009307">
    <property type="term" value="P:DNA restriction-modification system"/>
    <property type="evidence" value="ECO:0007669"/>
    <property type="project" value="UniProtKB-KW"/>
</dbReference>
<dbReference type="GO" id="GO:0009007">
    <property type="term" value="F:site-specific DNA-methyltransferase (adenine-specific) activity"/>
    <property type="evidence" value="ECO:0007669"/>
    <property type="project" value="UniProtKB-EC"/>
</dbReference>
<dbReference type="EC" id="2.1.1.72" evidence="5"/>
<protein>
    <submittedName>
        <fullName evidence="5">Probable type I modification methyltransferase, subunit S</fullName>
        <ecNumber evidence="5">2.1.1.72</ecNumber>
    </submittedName>
</protein>
<dbReference type="PATRIC" id="fig|1094466.5.peg.1485"/>
<evidence type="ECO:0000256" key="3">
    <source>
        <dbReference type="ARBA" id="ARBA00023125"/>
    </source>
</evidence>
<feature type="domain" description="Type I restriction modification DNA specificity" evidence="4">
    <location>
        <begin position="230"/>
        <end position="361"/>
    </location>
</feature>
<dbReference type="KEGG" id="fin:KQS_07550"/>
<keyword evidence="3" id="KW-0238">DNA-binding</keyword>
<sequence length="383" mass="43986">MNKNKTWQTKKLGEVCSIQTGKYDANHSKPNGKYRFYTCAFDYLYCDTNRFKGECIILPGNGANVGEVFYYNGEFDAYQRTYVLNEIKTNAKYLFYHLYGNWKTRNKDKQFGSATNYIRMANFTDYEIPVPPLEIQHAIVSKIEELFSELDQGLADLKTAQAQLKVYRQSVLNLLATNENLTPIEKIISKLDQGWSPKCENNASVDKTQWAVIKTSAVQKGYFVEIENKILPNNLIPKEQHEIEVGDILITRAGPRVRVGICCMVKHTRPKLINCDKVYRIKVNKELILPEYFEYIINTPKYQDIIEKMKSGISDSGLNLTQKVFVNITIPLPPIEEQHLIVQEIESRLSVADKMEESILESLQKAEALRQSILKKAFSGELI</sequence>
<dbReference type="InterPro" id="IPR044946">
    <property type="entry name" value="Restrct_endonuc_typeI_TRD_sf"/>
</dbReference>
<dbReference type="EMBL" id="HE774682">
    <property type="protein sequence ID" value="CCG53467.1"/>
    <property type="molecule type" value="Genomic_DNA"/>
</dbReference>
<dbReference type="eggNOG" id="COG0732">
    <property type="taxonomic scope" value="Bacteria"/>
</dbReference>
<keyword evidence="5" id="KW-0489">Methyltransferase</keyword>
<reference evidence="5 6" key="1">
    <citation type="journal article" date="2012" name="J. Bacteriol.">
        <title>Complete Genome Sequence of Flavobacterium indicum GPSTA100-9T, Isolated from Warm Spring Water.</title>
        <authorList>
            <person name="Barbier P."/>
            <person name="Houel A."/>
            <person name="Loux V."/>
            <person name="Poulain J."/>
            <person name="Bernardet J.F."/>
            <person name="Touchon M."/>
            <person name="Duchaud E."/>
        </authorList>
    </citation>
    <scope>NUCLEOTIDE SEQUENCE [LARGE SCALE GENOMIC DNA]</scope>
    <source>
        <strain evidence="6">DSM 17447 / CIP 109464 / GPTSA100-9</strain>
    </source>
</reference>
<evidence type="ECO:0000256" key="2">
    <source>
        <dbReference type="ARBA" id="ARBA00022747"/>
    </source>
</evidence>
<comment type="similarity">
    <text evidence="1">Belongs to the type-I restriction system S methylase family.</text>
</comment>
<evidence type="ECO:0000259" key="4">
    <source>
        <dbReference type="Pfam" id="PF01420"/>
    </source>
</evidence>
<evidence type="ECO:0000313" key="5">
    <source>
        <dbReference type="EMBL" id="CCG53467.1"/>
    </source>
</evidence>
<dbReference type="REBASE" id="45829">
    <property type="entry name" value="S.Fin100ORF7535P"/>
</dbReference>
<organism evidence="5 6">
    <name type="scientific">Flavobacterium indicum (strain DSM 17447 / CIP 109464 / GPTSA100-9)</name>
    <dbReference type="NCBI Taxonomy" id="1094466"/>
    <lineage>
        <taxon>Bacteria</taxon>
        <taxon>Pseudomonadati</taxon>
        <taxon>Bacteroidota</taxon>
        <taxon>Flavobacteriia</taxon>
        <taxon>Flavobacteriales</taxon>
        <taxon>Flavobacteriaceae</taxon>
        <taxon>Flavobacterium</taxon>
    </lineage>
</organism>
<evidence type="ECO:0000256" key="1">
    <source>
        <dbReference type="ARBA" id="ARBA00010923"/>
    </source>
</evidence>
<dbReference type="GO" id="GO:0003677">
    <property type="term" value="F:DNA binding"/>
    <property type="evidence" value="ECO:0007669"/>
    <property type="project" value="UniProtKB-KW"/>
</dbReference>
<dbReference type="STRING" id="1094466.KQS_07550"/>
<keyword evidence="5" id="KW-0808">Transferase</keyword>
<evidence type="ECO:0000313" key="6">
    <source>
        <dbReference type="Proteomes" id="UP000007599"/>
    </source>
</evidence>
<keyword evidence="2" id="KW-0680">Restriction system</keyword>